<name>A0A0F9T9N6_9ZZZZ</name>
<gene>
    <name evidence="1" type="ORF">LCGC14_0354950</name>
</gene>
<protein>
    <recommendedName>
        <fullName evidence="2">C2H2-type domain-containing protein</fullName>
    </recommendedName>
</protein>
<dbReference type="AlphaFoldDB" id="A0A0F9T9N6"/>
<accession>A0A0F9T9N6</accession>
<sequence>MGDIADMMLDGTLCEGCGEYLGTDAGYPQYCAGCEPDQIDDQRVDCWPKASKVNCPECGKRVKAAGVEDHRRDVHGVKP</sequence>
<evidence type="ECO:0008006" key="2">
    <source>
        <dbReference type="Google" id="ProtNLM"/>
    </source>
</evidence>
<organism evidence="1">
    <name type="scientific">marine sediment metagenome</name>
    <dbReference type="NCBI Taxonomy" id="412755"/>
    <lineage>
        <taxon>unclassified sequences</taxon>
        <taxon>metagenomes</taxon>
        <taxon>ecological metagenomes</taxon>
    </lineage>
</organism>
<comment type="caution">
    <text evidence="1">The sequence shown here is derived from an EMBL/GenBank/DDBJ whole genome shotgun (WGS) entry which is preliminary data.</text>
</comment>
<dbReference type="EMBL" id="LAZR01000271">
    <property type="protein sequence ID" value="KKN77930.1"/>
    <property type="molecule type" value="Genomic_DNA"/>
</dbReference>
<reference evidence="1" key="1">
    <citation type="journal article" date="2015" name="Nature">
        <title>Complex archaea that bridge the gap between prokaryotes and eukaryotes.</title>
        <authorList>
            <person name="Spang A."/>
            <person name="Saw J.H."/>
            <person name="Jorgensen S.L."/>
            <person name="Zaremba-Niedzwiedzka K."/>
            <person name="Martijn J."/>
            <person name="Lind A.E."/>
            <person name="van Eijk R."/>
            <person name="Schleper C."/>
            <person name="Guy L."/>
            <person name="Ettema T.J."/>
        </authorList>
    </citation>
    <scope>NUCLEOTIDE SEQUENCE</scope>
</reference>
<proteinExistence type="predicted"/>
<evidence type="ECO:0000313" key="1">
    <source>
        <dbReference type="EMBL" id="KKN77930.1"/>
    </source>
</evidence>